<reference evidence="8 9" key="1">
    <citation type="submission" date="2016-10" db="EMBL/GenBank/DDBJ databases">
        <authorList>
            <person name="de Groot N.N."/>
        </authorList>
    </citation>
    <scope>NUCLEOTIDE SEQUENCE [LARGE SCALE GENOMIC DNA]</scope>
    <source>
        <strain evidence="8 9">CGMCC 1.9109</strain>
    </source>
</reference>
<keyword evidence="9" id="KW-1185">Reference proteome</keyword>
<dbReference type="InterPro" id="IPR051010">
    <property type="entry name" value="BCAA_transport"/>
</dbReference>
<evidence type="ECO:0000256" key="6">
    <source>
        <dbReference type="SAM" id="SignalP"/>
    </source>
</evidence>
<keyword evidence="3" id="KW-0029">Amino-acid transport</keyword>
<proteinExistence type="inferred from homology"/>
<dbReference type="CDD" id="cd06339">
    <property type="entry name" value="PBP1_YraM_LppC_lipoprotein-like"/>
    <property type="match status" value="1"/>
</dbReference>
<evidence type="ECO:0000313" key="8">
    <source>
        <dbReference type="EMBL" id="SDD30500.1"/>
    </source>
</evidence>
<accession>A0A1G6TN64</accession>
<dbReference type="PANTHER" id="PTHR30483">
    <property type="entry name" value="LEUCINE-SPECIFIC-BINDING PROTEIN"/>
    <property type="match status" value="1"/>
</dbReference>
<feature type="signal peptide" evidence="6">
    <location>
        <begin position="1"/>
        <end position="30"/>
    </location>
</feature>
<comment type="similarity">
    <text evidence="1">Belongs to the leucine-binding protein family.</text>
</comment>
<name>A0A1G6TN64_9PROT</name>
<dbReference type="InterPro" id="IPR028081">
    <property type="entry name" value="Leu-bd"/>
</dbReference>
<protein>
    <submittedName>
        <fullName evidence="8">LppC putative lipoprotein</fullName>
    </submittedName>
</protein>
<feature type="domain" description="Leucine-binding protein" evidence="7">
    <location>
        <begin position="67"/>
        <end position="244"/>
    </location>
</feature>
<dbReference type="GO" id="GO:0006865">
    <property type="term" value="P:amino acid transport"/>
    <property type="evidence" value="ECO:0007669"/>
    <property type="project" value="UniProtKB-KW"/>
</dbReference>
<feature type="chain" id="PRO_5010216084" evidence="6">
    <location>
        <begin position="31"/>
        <end position="455"/>
    </location>
</feature>
<dbReference type="InterPro" id="IPR028082">
    <property type="entry name" value="Peripla_BP_I"/>
</dbReference>
<evidence type="ECO:0000256" key="2">
    <source>
        <dbReference type="ARBA" id="ARBA00022729"/>
    </source>
</evidence>
<evidence type="ECO:0000259" key="7">
    <source>
        <dbReference type="Pfam" id="PF13458"/>
    </source>
</evidence>
<sequence length="455" mass="48745">MVASKFLKDLKAVAALSLCGLLAACGGAGQAPVTRAPAPQDTAQQSDQAEAGDQQPVSGITEADESPVRIAILLPLTGTEAETGQSLLNAATMALFDAYDPRLTLLPFDTKADGMTTDSAARQALEAGVDIVLGPLLAGNVQIAGQVFGPADIPVIGFSNDSRVAEPGRYIMGFLPEEEVQRVVDYAVSQGHSRFSALIPEGRYGARVRAAFGDAVSYDGAAVVALESYPPDPDNVFEPVKALANYDLRQKNLRDEISALRALRDDVTDEIADRLARAEELEPVGFDAVLVPEGGALLRTLGPLLPFYEVDLGEVQLLGTGLWNDPSLMDEPPLHGGWFAAPEPARPEAFMTRYEELFGSRPPRIASIAYDAMSLVAALSRDTLEEGEERFSAARLTSPTGFVGIDGLFRLNRDGLNERALAILEVSRREFKVLDPAPTAFPSFGYQLRQSVSRE</sequence>
<dbReference type="SUPFAM" id="SSF53822">
    <property type="entry name" value="Periplasmic binding protein-like I"/>
    <property type="match status" value="1"/>
</dbReference>
<organism evidence="8 9">
    <name type="scientific">Kordiimonas lacus</name>
    <dbReference type="NCBI Taxonomy" id="637679"/>
    <lineage>
        <taxon>Bacteria</taxon>
        <taxon>Pseudomonadati</taxon>
        <taxon>Pseudomonadota</taxon>
        <taxon>Alphaproteobacteria</taxon>
        <taxon>Kordiimonadales</taxon>
        <taxon>Kordiimonadaceae</taxon>
        <taxon>Kordiimonas</taxon>
    </lineage>
</organism>
<dbReference type="Proteomes" id="UP000183685">
    <property type="component" value="Unassembled WGS sequence"/>
</dbReference>
<dbReference type="EMBL" id="FNAK01000001">
    <property type="protein sequence ID" value="SDD30500.1"/>
    <property type="molecule type" value="Genomic_DNA"/>
</dbReference>
<dbReference type="STRING" id="637679.GCA_001550055_00595"/>
<gene>
    <name evidence="8" type="ORF">SAMN04488071_0294</name>
</gene>
<dbReference type="AlphaFoldDB" id="A0A1G6TN64"/>
<evidence type="ECO:0000256" key="1">
    <source>
        <dbReference type="ARBA" id="ARBA00010062"/>
    </source>
</evidence>
<dbReference type="RefSeq" id="WP_068308708.1">
    <property type="nucleotide sequence ID" value="NZ_FNAK01000001.1"/>
</dbReference>
<dbReference type="PROSITE" id="PS51257">
    <property type="entry name" value="PROKAR_LIPOPROTEIN"/>
    <property type="match status" value="1"/>
</dbReference>
<feature type="coiled-coil region" evidence="4">
    <location>
        <begin position="243"/>
        <end position="270"/>
    </location>
</feature>
<dbReference type="Pfam" id="PF13458">
    <property type="entry name" value="Peripla_BP_6"/>
    <property type="match status" value="1"/>
</dbReference>
<keyword evidence="8" id="KW-0449">Lipoprotein</keyword>
<evidence type="ECO:0000256" key="4">
    <source>
        <dbReference type="SAM" id="Coils"/>
    </source>
</evidence>
<feature type="region of interest" description="Disordered" evidence="5">
    <location>
        <begin position="30"/>
        <end position="60"/>
    </location>
</feature>
<dbReference type="OrthoDB" id="7210494at2"/>
<dbReference type="Gene3D" id="3.40.50.2300">
    <property type="match status" value="2"/>
</dbReference>
<keyword evidence="4" id="KW-0175">Coiled coil</keyword>
<dbReference type="PANTHER" id="PTHR30483:SF6">
    <property type="entry name" value="PERIPLASMIC BINDING PROTEIN OF ABC TRANSPORTER FOR NATURAL AMINO ACIDS"/>
    <property type="match status" value="1"/>
</dbReference>
<keyword evidence="2 6" id="KW-0732">Signal</keyword>
<evidence type="ECO:0000256" key="3">
    <source>
        <dbReference type="ARBA" id="ARBA00022970"/>
    </source>
</evidence>
<evidence type="ECO:0000313" key="9">
    <source>
        <dbReference type="Proteomes" id="UP000183685"/>
    </source>
</evidence>
<keyword evidence="3" id="KW-0813">Transport</keyword>
<evidence type="ECO:0000256" key="5">
    <source>
        <dbReference type="SAM" id="MobiDB-lite"/>
    </source>
</evidence>